<dbReference type="Proteomes" id="UP001228049">
    <property type="component" value="Unassembled WGS sequence"/>
</dbReference>
<evidence type="ECO:0000313" key="2">
    <source>
        <dbReference type="Proteomes" id="UP001228049"/>
    </source>
</evidence>
<gene>
    <name evidence="1" type="ORF">KUDE01_002995</name>
</gene>
<comment type="caution">
    <text evidence="1">The sequence shown here is derived from an EMBL/GenBank/DDBJ whole genome shotgun (WGS) entry which is preliminary data.</text>
</comment>
<protein>
    <submittedName>
        <fullName evidence="1">DNA topoisomerase 1</fullName>
    </submittedName>
</protein>
<accession>A0AAD9EU56</accession>
<dbReference type="AlphaFoldDB" id="A0AAD9EU56"/>
<feature type="non-terminal residue" evidence="1">
    <location>
        <position position="1"/>
    </location>
</feature>
<feature type="non-terminal residue" evidence="1">
    <location>
        <position position="64"/>
    </location>
</feature>
<keyword evidence="2" id="KW-1185">Reference proteome</keyword>
<organism evidence="1 2">
    <name type="scientific">Dissostichus eleginoides</name>
    <name type="common">Patagonian toothfish</name>
    <name type="synonym">Dissostichus amissus</name>
    <dbReference type="NCBI Taxonomy" id="100907"/>
    <lineage>
        <taxon>Eukaryota</taxon>
        <taxon>Metazoa</taxon>
        <taxon>Chordata</taxon>
        <taxon>Craniata</taxon>
        <taxon>Vertebrata</taxon>
        <taxon>Euteleostomi</taxon>
        <taxon>Actinopterygii</taxon>
        <taxon>Neopterygii</taxon>
        <taxon>Teleostei</taxon>
        <taxon>Neoteleostei</taxon>
        <taxon>Acanthomorphata</taxon>
        <taxon>Eupercaria</taxon>
        <taxon>Perciformes</taxon>
        <taxon>Notothenioidei</taxon>
        <taxon>Nototheniidae</taxon>
        <taxon>Dissostichus</taxon>
    </lineage>
</organism>
<sequence length="64" mass="7066">EVQSRRTARYLPVTVRWCAGSGLVFGTKASYMPAGRLLQAGFTRLGPPTRTRSESLTLTKLLLQ</sequence>
<evidence type="ECO:0000313" key="1">
    <source>
        <dbReference type="EMBL" id="KAK1877687.1"/>
    </source>
</evidence>
<dbReference type="EMBL" id="JASDAP010000027">
    <property type="protein sequence ID" value="KAK1877687.1"/>
    <property type="molecule type" value="Genomic_DNA"/>
</dbReference>
<reference evidence="1" key="1">
    <citation type="submission" date="2023-04" db="EMBL/GenBank/DDBJ databases">
        <title>Chromosome-level genome of Chaenocephalus aceratus.</title>
        <authorList>
            <person name="Park H."/>
        </authorList>
    </citation>
    <scope>NUCLEOTIDE SEQUENCE</scope>
    <source>
        <strain evidence="1">DE</strain>
        <tissue evidence="1">Muscle</tissue>
    </source>
</reference>
<name>A0AAD9EU56_DISEL</name>
<proteinExistence type="predicted"/>